<organism evidence="4">
    <name type="scientific">viral metagenome</name>
    <dbReference type="NCBI Taxonomy" id="1070528"/>
    <lineage>
        <taxon>unclassified sequences</taxon>
        <taxon>metagenomes</taxon>
        <taxon>organismal metagenomes</taxon>
    </lineage>
</organism>
<keyword evidence="2" id="KW-0472">Membrane</keyword>
<keyword evidence="2" id="KW-1133">Transmembrane helix</keyword>
<feature type="domain" description="Glycine-rich" evidence="3">
    <location>
        <begin position="138"/>
        <end position="395"/>
    </location>
</feature>
<feature type="region of interest" description="Disordered" evidence="1">
    <location>
        <begin position="337"/>
        <end position="376"/>
    </location>
</feature>
<evidence type="ECO:0000256" key="2">
    <source>
        <dbReference type="SAM" id="Phobius"/>
    </source>
</evidence>
<proteinExistence type="predicted"/>
<feature type="transmembrane region" description="Helical" evidence="2">
    <location>
        <begin position="50"/>
        <end position="77"/>
    </location>
</feature>
<dbReference type="InterPro" id="IPR049304">
    <property type="entry name" value="Gly_rich_dom"/>
</dbReference>
<feature type="compositionally biased region" description="Gly residues" evidence="1">
    <location>
        <begin position="337"/>
        <end position="359"/>
    </location>
</feature>
<protein>
    <recommendedName>
        <fullName evidence="3">Glycine-rich domain-containing protein</fullName>
    </recommendedName>
</protein>
<name>A0A6C0ICW8_9ZZZZ</name>
<dbReference type="Pfam" id="PF21722">
    <property type="entry name" value="Gly_rich_2"/>
    <property type="match status" value="1"/>
</dbReference>
<sequence>MVPDIENQHPVLRFVVKDPPQTHPAAKLPSELVVKEAFSPPCQKKYDRVIMVYAGLLMIVCICGIILVLLGTVPFFINALNPVSNNNNKNNTMVNHLYNTTIYNHSKISGFYAINHKNPNYSLITFKGNGVIQFQQTIQCSVLIVAGGGGASWGGGGLDGGSGTGGGGGGGVGEGILTFLADEQYVITVGKGGGVGGNFISYRGGNSMIVGKNIHETAFGGGYGGYYMFDDNDGGSSGGNYGYNGSITTAYYLYVFTSGRSGKTTRGEGTLTYYGNRGGVYISTTNNVHIGGGGGGGAGNIGMSTDNYSGGAGGIGYFWKITQEYYGGGGGGGGGNNSGRGDHGGPGGLGGGGNGGGSGINASPALPNSGGGGGGAMSSDSIFSTNGASGIVIIAIPNSFINSRLRS</sequence>
<dbReference type="EMBL" id="MN740153">
    <property type="protein sequence ID" value="QHT90275.1"/>
    <property type="molecule type" value="Genomic_DNA"/>
</dbReference>
<keyword evidence="2" id="KW-0812">Transmembrane</keyword>
<accession>A0A6C0ICW8</accession>
<evidence type="ECO:0000313" key="4">
    <source>
        <dbReference type="EMBL" id="QHT90275.1"/>
    </source>
</evidence>
<dbReference type="AlphaFoldDB" id="A0A6C0ICW8"/>
<evidence type="ECO:0000256" key="1">
    <source>
        <dbReference type="SAM" id="MobiDB-lite"/>
    </source>
</evidence>
<reference evidence="4" key="1">
    <citation type="journal article" date="2020" name="Nature">
        <title>Giant virus diversity and host interactions through global metagenomics.</title>
        <authorList>
            <person name="Schulz F."/>
            <person name="Roux S."/>
            <person name="Paez-Espino D."/>
            <person name="Jungbluth S."/>
            <person name="Walsh D.A."/>
            <person name="Denef V.J."/>
            <person name="McMahon K.D."/>
            <person name="Konstantinidis K.T."/>
            <person name="Eloe-Fadrosh E.A."/>
            <person name="Kyrpides N.C."/>
            <person name="Woyke T."/>
        </authorList>
    </citation>
    <scope>NUCLEOTIDE SEQUENCE</scope>
    <source>
        <strain evidence="4">GVMAG-M-3300023184-68</strain>
    </source>
</reference>
<evidence type="ECO:0000259" key="3">
    <source>
        <dbReference type="Pfam" id="PF21722"/>
    </source>
</evidence>